<protein>
    <submittedName>
        <fullName evidence="1">5174_t:CDS:1</fullName>
    </submittedName>
</protein>
<feature type="non-terminal residue" evidence="1">
    <location>
        <position position="169"/>
    </location>
</feature>
<dbReference type="Proteomes" id="UP000789702">
    <property type="component" value="Unassembled WGS sequence"/>
</dbReference>
<organism evidence="1 2">
    <name type="scientific">Dentiscutata heterogama</name>
    <dbReference type="NCBI Taxonomy" id="1316150"/>
    <lineage>
        <taxon>Eukaryota</taxon>
        <taxon>Fungi</taxon>
        <taxon>Fungi incertae sedis</taxon>
        <taxon>Mucoromycota</taxon>
        <taxon>Glomeromycotina</taxon>
        <taxon>Glomeromycetes</taxon>
        <taxon>Diversisporales</taxon>
        <taxon>Gigasporaceae</taxon>
        <taxon>Dentiscutata</taxon>
    </lineage>
</organism>
<gene>
    <name evidence="1" type="ORF">DHETER_LOCUS9300</name>
</gene>
<accession>A0ACA9NDQ1</accession>
<comment type="caution">
    <text evidence="1">The sequence shown here is derived from an EMBL/GenBank/DDBJ whole genome shotgun (WGS) entry which is preliminary data.</text>
</comment>
<name>A0ACA9NDQ1_9GLOM</name>
<dbReference type="EMBL" id="CAJVPU010016126">
    <property type="protein sequence ID" value="CAG8651100.1"/>
    <property type="molecule type" value="Genomic_DNA"/>
</dbReference>
<keyword evidence="2" id="KW-1185">Reference proteome</keyword>
<proteinExistence type="predicted"/>
<sequence length="169" mass="19589">MIGVDGEKGVGKSCLINKFANDDFENGIYKETLRAYITTTHIQLDNYTIKVEFLEIGDLRPNKIYIDGAVLVYDISQPDSKTKIKELLLDECSSYFKEKNYFGEEFLFNETSIEEKTSASLNKILEETNDLNELTSPKNKQFKFIMEHATKLYLYEIPKVIYGRQQQVE</sequence>
<evidence type="ECO:0000313" key="2">
    <source>
        <dbReference type="Proteomes" id="UP000789702"/>
    </source>
</evidence>
<evidence type="ECO:0000313" key="1">
    <source>
        <dbReference type="EMBL" id="CAG8651100.1"/>
    </source>
</evidence>
<reference evidence="1" key="1">
    <citation type="submission" date="2021-06" db="EMBL/GenBank/DDBJ databases">
        <authorList>
            <person name="Kallberg Y."/>
            <person name="Tangrot J."/>
            <person name="Rosling A."/>
        </authorList>
    </citation>
    <scope>NUCLEOTIDE SEQUENCE</scope>
    <source>
        <strain evidence="1">IL203A</strain>
    </source>
</reference>